<keyword evidence="1" id="KW-0732">Signal</keyword>
<dbReference type="EMBL" id="QXGD01001251">
    <property type="protein sequence ID" value="KAE9210664.1"/>
    <property type="molecule type" value="Genomic_DNA"/>
</dbReference>
<dbReference type="EMBL" id="QXGA01001118">
    <property type="protein sequence ID" value="KAE9128573.1"/>
    <property type="molecule type" value="Genomic_DNA"/>
</dbReference>
<evidence type="ECO:0000313" key="8">
    <source>
        <dbReference type="EMBL" id="KAE9205495.1"/>
    </source>
</evidence>
<evidence type="ECO:0000313" key="14">
    <source>
        <dbReference type="Proteomes" id="UP000437068"/>
    </source>
</evidence>
<evidence type="ECO:0000313" key="4">
    <source>
        <dbReference type="EMBL" id="KAE9093992.1"/>
    </source>
</evidence>
<comment type="caution">
    <text evidence="5">The sequence shown here is derived from an EMBL/GenBank/DDBJ whole genome shotgun (WGS) entry which is preliminary data.</text>
</comment>
<dbReference type="AlphaFoldDB" id="A0A6A3RJH0"/>
<evidence type="ECO:0000313" key="3">
    <source>
        <dbReference type="EMBL" id="KAE8993571.1"/>
    </source>
</evidence>
<evidence type="ECO:0000313" key="13">
    <source>
        <dbReference type="Proteomes" id="UP000433483"/>
    </source>
</evidence>
<feature type="chain" id="PRO_5036165860" description="Apple domain-containing protein" evidence="1">
    <location>
        <begin position="19"/>
        <end position="54"/>
    </location>
</feature>
<evidence type="ECO:0000313" key="17">
    <source>
        <dbReference type="Proteomes" id="UP000441208"/>
    </source>
</evidence>
<dbReference type="Proteomes" id="UP000441208">
    <property type="component" value="Unassembled WGS sequence"/>
</dbReference>
<dbReference type="Proteomes" id="UP000437068">
    <property type="component" value="Unassembled WGS sequence"/>
</dbReference>
<evidence type="ECO:0000313" key="10">
    <source>
        <dbReference type="EMBL" id="KAE9294651.1"/>
    </source>
</evidence>
<dbReference type="Proteomes" id="UP000476176">
    <property type="component" value="Unassembled WGS sequence"/>
</dbReference>
<dbReference type="EMBL" id="QXFW01001268">
    <property type="protein sequence ID" value="KAE8993571.1"/>
    <property type="molecule type" value="Genomic_DNA"/>
</dbReference>
<evidence type="ECO:0000313" key="15">
    <source>
        <dbReference type="Proteomes" id="UP000440367"/>
    </source>
</evidence>
<organism evidence="5 17">
    <name type="scientific">Phytophthora fragariae</name>
    <dbReference type="NCBI Taxonomy" id="53985"/>
    <lineage>
        <taxon>Eukaryota</taxon>
        <taxon>Sar</taxon>
        <taxon>Stramenopiles</taxon>
        <taxon>Oomycota</taxon>
        <taxon>Peronosporomycetes</taxon>
        <taxon>Peronosporales</taxon>
        <taxon>Peronosporaceae</taxon>
        <taxon>Phytophthora</taxon>
    </lineage>
</organism>
<dbReference type="Proteomes" id="UP000440732">
    <property type="component" value="Unassembled WGS sequence"/>
</dbReference>
<evidence type="ECO:0000313" key="7">
    <source>
        <dbReference type="EMBL" id="KAE9195094.1"/>
    </source>
</evidence>
<keyword evidence="13" id="KW-1185">Reference proteome</keyword>
<proteinExistence type="predicted"/>
<protein>
    <recommendedName>
        <fullName evidence="22">Apple domain-containing protein</fullName>
    </recommendedName>
</protein>
<dbReference type="EMBL" id="QXGB01001200">
    <property type="protein sequence ID" value="KAE9195094.1"/>
    <property type="molecule type" value="Genomic_DNA"/>
</dbReference>
<feature type="signal peptide" evidence="1">
    <location>
        <begin position="1"/>
        <end position="18"/>
    </location>
</feature>
<evidence type="ECO:0000313" key="19">
    <source>
        <dbReference type="Proteomes" id="UP000476176"/>
    </source>
</evidence>
<evidence type="ECO:0000313" key="2">
    <source>
        <dbReference type="EMBL" id="KAE8931504.1"/>
    </source>
</evidence>
<sequence length="54" mass="5858">MLVLSIRCGMLLPVGWHAETSVNDCCDLCWVDPTCNGFTSHPASLLPTLARAIQ</sequence>
<evidence type="ECO:0000256" key="1">
    <source>
        <dbReference type="SAM" id="SignalP"/>
    </source>
</evidence>
<dbReference type="Proteomes" id="UP000440367">
    <property type="component" value="Unassembled WGS sequence"/>
</dbReference>
<gene>
    <name evidence="10" type="ORF">PF001_g17678</name>
    <name evidence="9" type="ORF">PF002_g18762</name>
    <name evidence="8" type="ORF">PF004_g17570</name>
    <name evidence="7" type="ORF">PF005_g17421</name>
    <name evidence="6" type="ORF">PF006_g16249</name>
    <name evidence="5" type="ORF">PF007_g17452</name>
    <name evidence="11" type="ORF">PF008_g19477</name>
    <name evidence="2" type="ORF">PF009_g18434</name>
    <name evidence="4" type="ORF">PF010_g17275</name>
    <name evidence="3" type="ORF">PF011_g17085</name>
</gene>
<dbReference type="EMBL" id="QXGC01001325">
    <property type="protein sequence ID" value="KAE9205495.1"/>
    <property type="molecule type" value="Genomic_DNA"/>
</dbReference>
<evidence type="ECO:0000313" key="18">
    <source>
        <dbReference type="Proteomes" id="UP000460718"/>
    </source>
</evidence>
<evidence type="ECO:0000313" key="9">
    <source>
        <dbReference type="EMBL" id="KAE9210664.1"/>
    </source>
</evidence>
<accession>A0A6A3RJH0</accession>
<dbReference type="EMBL" id="QXFX01001236">
    <property type="protein sequence ID" value="KAE9093992.1"/>
    <property type="molecule type" value="Genomic_DNA"/>
</dbReference>
<reference evidence="12 13" key="1">
    <citation type="submission" date="2018-08" db="EMBL/GenBank/DDBJ databases">
        <title>Genomic investigation of the strawberry pathogen Phytophthora fragariae indicates pathogenicity is determined by transcriptional variation in three key races.</title>
        <authorList>
            <person name="Adams T.M."/>
            <person name="Armitage A.D."/>
            <person name="Sobczyk M.K."/>
            <person name="Bates H.J."/>
            <person name="Dunwell J.M."/>
            <person name="Nellist C.F."/>
            <person name="Harrison R.J."/>
        </authorList>
    </citation>
    <scope>NUCLEOTIDE SEQUENCE [LARGE SCALE GENOMIC DNA]</scope>
    <source>
        <strain evidence="10 14">A4</strain>
        <strain evidence="9 15">BC-1</strain>
        <strain evidence="8 19">BC-23</strain>
        <strain evidence="7 13">NOV-27</strain>
        <strain evidence="6 16">NOV-5</strain>
        <strain evidence="5 17">NOV-71</strain>
        <strain evidence="11 20">NOV-77</strain>
        <strain evidence="2 12">NOV-9</strain>
        <strain evidence="4 21">ONT-3</strain>
        <strain evidence="3 18">SCRP245</strain>
    </source>
</reference>
<dbReference type="EMBL" id="QXGF01001232">
    <property type="protein sequence ID" value="KAE8931504.1"/>
    <property type="molecule type" value="Genomic_DNA"/>
</dbReference>
<evidence type="ECO:0000313" key="20">
    <source>
        <dbReference type="Proteomes" id="UP000486351"/>
    </source>
</evidence>
<dbReference type="OrthoDB" id="10268204at2759"/>
<evidence type="ECO:0000313" key="16">
    <source>
        <dbReference type="Proteomes" id="UP000440732"/>
    </source>
</evidence>
<dbReference type="EMBL" id="QXFY01001568">
    <property type="protein sequence ID" value="KAE9314490.1"/>
    <property type="molecule type" value="Genomic_DNA"/>
</dbReference>
<dbReference type="EMBL" id="QXFZ01001182">
    <property type="protein sequence ID" value="KAE9095227.1"/>
    <property type="molecule type" value="Genomic_DNA"/>
</dbReference>
<dbReference type="Proteomes" id="UP000486351">
    <property type="component" value="Unassembled WGS sequence"/>
</dbReference>
<name>A0A6A3RJH0_9STRA</name>
<evidence type="ECO:0000313" key="6">
    <source>
        <dbReference type="EMBL" id="KAE9128573.1"/>
    </source>
</evidence>
<dbReference type="Proteomes" id="UP000460718">
    <property type="component" value="Unassembled WGS sequence"/>
</dbReference>
<dbReference type="Proteomes" id="UP000429523">
    <property type="component" value="Unassembled WGS sequence"/>
</dbReference>
<evidence type="ECO:0000313" key="12">
    <source>
        <dbReference type="Proteomes" id="UP000429523"/>
    </source>
</evidence>
<evidence type="ECO:0000313" key="21">
    <source>
        <dbReference type="Proteomes" id="UP000488956"/>
    </source>
</evidence>
<dbReference type="EMBL" id="QXGE01001299">
    <property type="protein sequence ID" value="KAE9294651.1"/>
    <property type="molecule type" value="Genomic_DNA"/>
</dbReference>
<dbReference type="Proteomes" id="UP000433483">
    <property type="component" value="Unassembled WGS sequence"/>
</dbReference>
<evidence type="ECO:0000313" key="5">
    <source>
        <dbReference type="EMBL" id="KAE9095227.1"/>
    </source>
</evidence>
<dbReference type="Proteomes" id="UP000488956">
    <property type="component" value="Unassembled WGS sequence"/>
</dbReference>
<evidence type="ECO:0008006" key="22">
    <source>
        <dbReference type="Google" id="ProtNLM"/>
    </source>
</evidence>
<evidence type="ECO:0000313" key="11">
    <source>
        <dbReference type="EMBL" id="KAE9314490.1"/>
    </source>
</evidence>